<feature type="transmembrane region" description="Helical" evidence="1">
    <location>
        <begin position="218"/>
        <end position="238"/>
    </location>
</feature>
<accession>A0ABW7X7F3</accession>
<evidence type="ECO:0000256" key="1">
    <source>
        <dbReference type="SAM" id="Phobius"/>
    </source>
</evidence>
<dbReference type="EMBL" id="JBIRYO010000021">
    <property type="protein sequence ID" value="MFI2477068.1"/>
    <property type="molecule type" value="Genomic_DNA"/>
</dbReference>
<keyword evidence="3" id="KW-1185">Reference proteome</keyword>
<gene>
    <name evidence="2" type="ORF">ACH49W_27115</name>
</gene>
<evidence type="ECO:0000313" key="3">
    <source>
        <dbReference type="Proteomes" id="UP001611415"/>
    </source>
</evidence>
<dbReference type="RefSeq" id="WP_397094412.1">
    <property type="nucleotide sequence ID" value="NZ_JBIRYO010000021.1"/>
</dbReference>
<dbReference type="Proteomes" id="UP001611415">
    <property type="component" value="Unassembled WGS sequence"/>
</dbReference>
<proteinExistence type="predicted"/>
<keyword evidence="1" id="KW-0812">Transmembrane</keyword>
<feature type="transmembrane region" description="Helical" evidence="1">
    <location>
        <begin position="87"/>
        <end position="105"/>
    </location>
</feature>
<protein>
    <recommendedName>
        <fullName evidence="4">DUF998 domain-containing protein</fullName>
    </recommendedName>
</protein>
<feature type="transmembrane region" description="Helical" evidence="1">
    <location>
        <begin position="125"/>
        <end position="146"/>
    </location>
</feature>
<feature type="transmembrane region" description="Helical" evidence="1">
    <location>
        <begin position="194"/>
        <end position="212"/>
    </location>
</feature>
<sequence length="252" mass="26405">MVGDVGELRPDGVPSVVIDGAQFGVGGTGLVEKAGSWRWLRLPVHDWLLGMGGVLAAAAVFLLMAHTPVPSEGNDLVLWVSQGRAQLMWSDEILFFAVVALGAGARGSLADHRTRRSTRVDVGMVSLMVGLVSLLVVLLAVGRLVYPAYGIALSADVVALLVSVTFGALHLALLAFAVTTVSLTWFVVPGPAKWPATIAGITIAAAFVAGSFPWFTPTWWNLLVAVLLAGWGFLIGSLRRSSDSVLPTAVAP</sequence>
<evidence type="ECO:0008006" key="4">
    <source>
        <dbReference type="Google" id="ProtNLM"/>
    </source>
</evidence>
<keyword evidence="1" id="KW-0472">Membrane</keyword>
<organism evidence="2 3">
    <name type="scientific">Nocardia xishanensis</name>
    <dbReference type="NCBI Taxonomy" id="238964"/>
    <lineage>
        <taxon>Bacteria</taxon>
        <taxon>Bacillati</taxon>
        <taxon>Actinomycetota</taxon>
        <taxon>Actinomycetes</taxon>
        <taxon>Mycobacteriales</taxon>
        <taxon>Nocardiaceae</taxon>
        <taxon>Nocardia</taxon>
    </lineage>
</organism>
<name>A0ABW7X7F3_9NOCA</name>
<comment type="caution">
    <text evidence="2">The sequence shown here is derived from an EMBL/GenBank/DDBJ whole genome shotgun (WGS) entry which is preliminary data.</text>
</comment>
<reference evidence="2 3" key="1">
    <citation type="submission" date="2024-10" db="EMBL/GenBank/DDBJ databases">
        <title>The Natural Products Discovery Center: Release of the First 8490 Sequenced Strains for Exploring Actinobacteria Biosynthetic Diversity.</title>
        <authorList>
            <person name="Kalkreuter E."/>
            <person name="Kautsar S.A."/>
            <person name="Yang D."/>
            <person name="Bader C.D."/>
            <person name="Teijaro C.N."/>
            <person name="Fluegel L."/>
            <person name="Davis C.M."/>
            <person name="Simpson J.R."/>
            <person name="Lauterbach L."/>
            <person name="Steele A.D."/>
            <person name="Gui C."/>
            <person name="Meng S."/>
            <person name="Li G."/>
            <person name="Viehrig K."/>
            <person name="Ye F."/>
            <person name="Su P."/>
            <person name="Kiefer A.F."/>
            <person name="Nichols A."/>
            <person name="Cepeda A.J."/>
            <person name="Yan W."/>
            <person name="Fan B."/>
            <person name="Jiang Y."/>
            <person name="Adhikari A."/>
            <person name="Zheng C.-J."/>
            <person name="Schuster L."/>
            <person name="Cowan T.M."/>
            <person name="Smanski M.J."/>
            <person name="Chevrette M.G."/>
            <person name="De Carvalho L.P.S."/>
            <person name="Shen B."/>
        </authorList>
    </citation>
    <scope>NUCLEOTIDE SEQUENCE [LARGE SCALE GENOMIC DNA]</scope>
    <source>
        <strain evidence="2 3">NPDC019275</strain>
    </source>
</reference>
<feature type="transmembrane region" description="Helical" evidence="1">
    <location>
        <begin position="47"/>
        <end position="67"/>
    </location>
</feature>
<feature type="transmembrane region" description="Helical" evidence="1">
    <location>
        <begin position="158"/>
        <end position="187"/>
    </location>
</feature>
<evidence type="ECO:0000313" key="2">
    <source>
        <dbReference type="EMBL" id="MFI2477068.1"/>
    </source>
</evidence>
<keyword evidence="1" id="KW-1133">Transmembrane helix</keyword>